<comment type="catalytic activity">
    <reaction evidence="10">
        <text>glycerol + ATP = sn-glycerol 3-phosphate + ADP + H(+)</text>
        <dbReference type="Rhea" id="RHEA:21644"/>
        <dbReference type="ChEBI" id="CHEBI:15378"/>
        <dbReference type="ChEBI" id="CHEBI:17754"/>
        <dbReference type="ChEBI" id="CHEBI:30616"/>
        <dbReference type="ChEBI" id="CHEBI:57597"/>
        <dbReference type="ChEBI" id="CHEBI:456216"/>
        <dbReference type="EC" id="2.7.1.30"/>
    </reaction>
</comment>
<dbReference type="InterPro" id="IPR043129">
    <property type="entry name" value="ATPase_NBD"/>
</dbReference>
<dbReference type="Pfam" id="PF02782">
    <property type="entry name" value="FGGY_C"/>
    <property type="match status" value="1"/>
</dbReference>
<dbReference type="InterPro" id="IPR005999">
    <property type="entry name" value="Glycerol_kin"/>
</dbReference>
<dbReference type="FunFam" id="3.30.420.40:FF:000007">
    <property type="entry name" value="Glycerol kinase"/>
    <property type="match status" value="1"/>
</dbReference>
<evidence type="ECO:0000256" key="2">
    <source>
        <dbReference type="ARBA" id="ARBA00009156"/>
    </source>
</evidence>
<dbReference type="InterPro" id="IPR018483">
    <property type="entry name" value="Carb_kinase_FGGY_CS"/>
</dbReference>
<proteinExistence type="inferred from homology"/>
<dbReference type="NCBIfam" id="TIGR01311">
    <property type="entry name" value="glycerol_kin"/>
    <property type="match status" value="1"/>
</dbReference>
<dbReference type="PROSITE" id="PS00445">
    <property type="entry name" value="FGGY_KINASES_2"/>
    <property type="match status" value="1"/>
</dbReference>
<dbReference type="PANTHER" id="PTHR10196:SF69">
    <property type="entry name" value="GLYCEROL KINASE"/>
    <property type="match status" value="1"/>
</dbReference>
<evidence type="ECO:0000256" key="4">
    <source>
        <dbReference type="ARBA" id="ARBA00022679"/>
    </source>
</evidence>
<dbReference type="GO" id="GO:0005739">
    <property type="term" value="C:mitochondrion"/>
    <property type="evidence" value="ECO:0007669"/>
    <property type="project" value="TreeGrafter"/>
</dbReference>
<evidence type="ECO:0000256" key="11">
    <source>
        <dbReference type="RuleBase" id="RU003733"/>
    </source>
</evidence>
<keyword evidence="7" id="KW-0319">Glycerol metabolism</keyword>
<evidence type="ECO:0000256" key="9">
    <source>
        <dbReference type="ARBA" id="ARBA00043149"/>
    </source>
</evidence>
<evidence type="ECO:0000313" key="15">
    <source>
        <dbReference type="EMBL" id="CAD8287980.1"/>
    </source>
</evidence>
<dbReference type="InterPro" id="IPR018484">
    <property type="entry name" value="FGGY_N"/>
</dbReference>
<evidence type="ECO:0000256" key="6">
    <source>
        <dbReference type="ARBA" id="ARBA00022777"/>
    </source>
</evidence>
<organism evidence="15">
    <name type="scientific">Chlamydomonas euryale</name>
    <dbReference type="NCBI Taxonomy" id="1486919"/>
    <lineage>
        <taxon>Eukaryota</taxon>
        <taxon>Viridiplantae</taxon>
        <taxon>Chlorophyta</taxon>
        <taxon>core chlorophytes</taxon>
        <taxon>Chlorophyceae</taxon>
        <taxon>CS clade</taxon>
        <taxon>Chlamydomonadales</taxon>
        <taxon>Chlamydomonadaceae</taxon>
        <taxon>Chlamydomonas</taxon>
    </lineage>
</organism>
<dbReference type="AlphaFoldDB" id="A0A7R9YUI3"/>
<protein>
    <recommendedName>
        <fullName evidence="3">glycerol kinase</fullName>
        <ecNumber evidence="3">2.7.1.30</ecNumber>
    </recommendedName>
    <alternativeName>
        <fullName evidence="9">ATP:glycerol 3-phosphotransferase</fullName>
    </alternativeName>
</protein>
<dbReference type="Pfam" id="PF00370">
    <property type="entry name" value="FGGY_N"/>
    <property type="match status" value="1"/>
</dbReference>
<evidence type="ECO:0000259" key="14">
    <source>
        <dbReference type="Pfam" id="PF02782"/>
    </source>
</evidence>
<dbReference type="CDD" id="cd07792">
    <property type="entry name" value="ASKHA_NBD_FGGY_GK1-3-like"/>
    <property type="match status" value="1"/>
</dbReference>
<feature type="compositionally biased region" description="Polar residues" evidence="12">
    <location>
        <begin position="24"/>
        <end position="34"/>
    </location>
</feature>
<evidence type="ECO:0000256" key="3">
    <source>
        <dbReference type="ARBA" id="ARBA00012099"/>
    </source>
</evidence>
<dbReference type="EMBL" id="HBEC01017113">
    <property type="protein sequence ID" value="CAD8287980.1"/>
    <property type="molecule type" value="Transcribed_RNA"/>
</dbReference>
<evidence type="ECO:0000256" key="12">
    <source>
        <dbReference type="SAM" id="MobiDB-lite"/>
    </source>
</evidence>
<dbReference type="InterPro" id="IPR042018">
    <property type="entry name" value="GK1-3_metazoan-type"/>
</dbReference>
<name>A0A7R9YUI3_9CHLO</name>
<dbReference type="GO" id="GO:0006641">
    <property type="term" value="P:triglyceride metabolic process"/>
    <property type="evidence" value="ECO:0007669"/>
    <property type="project" value="TreeGrafter"/>
</dbReference>
<reference evidence="15" key="1">
    <citation type="submission" date="2021-01" db="EMBL/GenBank/DDBJ databases">
        <authorList>
            <person name="Corre E."/>
            <person name="Pelletier E."/>
            <person name="Niang G."/>
            <person name="Scheremetjew M."/>
            <person name="Finn R."/>
            <person name="Kale V."/>
            <person name="Holt S."/>
            <person name="Cochrane G."/>
            <person name="Meng A."/>
            <person name="Brown T."/>
            <person name="Cohen L."/>
        </authorList>
    </citation>
    <scope>NUCLEOTIDE SEQUENCE</scope>
    <source>
        <strain evidence="15">CCMP219</strain>
    </source>
</reference>
<evidence type="ECO:0000256" key="5">
    <source>
        <dbReference type="ARBA" id="ARBA00022741"/>
    </source>
</evidence>
<accession>A0A7R9YUI3</accession>
<comment type="pathway">
    <text evidence="1">Polyol metabolism; glycerol degradation via glycerol kinase pathway; sn-glycerol 3-phosphate from glycerol: step 1/1.</text>
</comment>
<evidence type="ECO:0000256" key="10">
    <source>
        <dbReference type="ARBA" id="ARBA00052101"/>
    </source>
</evidence>
<keyword evidence="5" id="KW-0547">Nucleotide-binding</keyword>
<evidence type="ECO:0000256" key="8">
    <source>
        <dbReference type="ARBA" id="ARBA00022840"/>
    </source>
</evidence>
<evidence type="ECO:0000256" key="7">
    <source>
        <dbReference type="ARBA" id="ARBA00022798"/>
    </source>
</evidence>
<dbReference type="NCBIfam" id="NF000756">
    <property type="entry name" value="PRK00047.1"/>
    <property type="match status" value="1"/>
</dbReference>
<dbReference type="PROSITE" id="PS00933">
    <property type="entry name" value="FGGY_KINASES_1"/>
    <property type="match status" value="1"/>
</dbReference>
<feature type="region of interest" description="Disordered" evidence="12">
    <location>
        <begin position="1"/>
        <end position="51"/>
    </location>
</feature>
<dbReference type="InterPro" id="IPR018485">
    <property type="entry name" value="FGGY_C"/>
</dbReference>
<comment type="similarity">
    <text evidence="2 11">Belongs to the FGGY kinase family.</text>
</comment>
<dbReference type="GO" id="GO:0005524">
    <property type="term" value="F:ATP binding"/>
    <property type="evidence" value="ECO:0007669"/>
    <property type="project" value="UniProtKB-KW"/>
</dbReference>
<keyword evidence="4 11" id="KW-0808">Transferase</keyword>
<feature type="domain" description="Carbohydrate kinase FGGY C-terminal" evidence="14">
    <location>
        <begin position="522"/>
        <end position="714"/>
    </location>
</feature>
<gene>
    <name evidence="15" type="ORF">CEUR00632_LOCUS8019</name>
</gene>
<dbReference type="UniPathway" id="UPA00618">
    <property type="reaction ID" value="UER00672"/>
</dbReference>
<dbReference type="SUPFAM" id="SSF53067">
    <property type="entry name" value="Actin-like ATPase domain"/>
    <property type="match status" value="2"/>
</dbReference>
<dbReference type="PANTHER" id="PTHR10196">
    <property type="entry name" value="SUGAR KINASE"/>
    <property type="match status" value="1"/>
</dbReference>
<dbReference type="GO" id="GO:0046167">
    <property type="term" value="P:glycerol-3-phosphate biosynthetic process"/>
    <property type="evidence" value="ECO:0007669"/>
    <property type="project" value="TreeGrafter"/>
</dbReference>
<dbReference type="GO" id="GO:0019563">
    <property type="term" value="P:glycerol catabolic process"/>
    <property type="evidence" value="ECO:0007669"/>
    <property type="project" value="UniProtKB-UniPathway"/>
</dbReference>
<dbReference type="Gene3D" id="3.30.420.40">
    <property type="match status" value="2"/>
</dbReference>
<dbReference type="GO" id="GO:0004370">
    <property type="term" value="F:glycerol kinase activity"/>
    <property type="evidence" value="ECO:0007669"/>
    <property type="project" value="UniProtKB-EC"/>
</dbReference>
<sequence>MDIPNRSMRRRTSFEPEGLPPLHASSSGVQSTLGTGTGGINTPVGSHHAPSPIAMAGSTLFGSLPHGSAFGTASELPPSRASFEDIHASAGHTNTNAGSPRQVHGNVNAHSAIAMGAMGAMFASASMTMLNLLSEQNDQALSQTPLAAGAAMAAAAATAEDDGGMGHLRGISRLSDRGSLPFSIPESAMSPLNPAVSRINQPSIPRRASQPHLALGGASLPLGGPRPAGTLMRANSGHLTAASTAGALAGLGGLAPIAPPIELVAAIDQGTQSTRVYLFDKNQHPVASHQVPLEQIRPQPGWNEHDPFEIWRTVEECMVKALAKAQEDLGNVDVKCIGITNQRETTLVWHRISGQPLYNAVVWMDTRTRELCEKMAAELGTEFFRKKTGLPISTYFSAFKFKWLYEECDEVARAVDEGNACFGTVDSWIIYMLTGGAHGGVHVTDVSNAARTGLMDLETCQWSPELLPLFNMPEYCLPKIVSNAEIYGYVAAGAYQNVPVCGCLGDQQAAMLGQRCVRGEAKNTYGTGAFLMLHTGEHIVPSNHGLLTTVAYRLGTGATTQFCLEGAISTAGRGVSWLIDNLNFAEGPKELEDLAHSVDNTGGVYFVPAFSGLLAPRWESSARGALLGLTTFSGKAHIARAMLEAICFQSREVLEAMQVDAKEAGLRQLKLLRVDGGASSNALLMQLQADLMQVTVRRPMFQETTALGAALAAGIPVGLWTEEEVLLTHSYATTDFKPHIKRSVADERFVKWNKAVSRSYDLADLQDEF</sequence>
<keyword evidence="6 11" id="KW-0418">Kinase</keyword>
<dbReference type="EC" id="2.7.1.30" evidence="3"/>
<feature type="domain" description="Carbohydrate kinase FGGY N-terminal" evidence="13">
    <location>
        <begin position="264"/>
        <end position="513"/>
    </location>
</feature>
<dbReference type="FunFam" id="3.30.420.40:FF:000086">
    <property type="entry name" value="Glycerol kinase"/>
    <property type="match status" value="1"/>
</dbReference>
<keyword evidence="8" id="KW-0067">ATP-binding</keyword>
<evidence type="ECO:0000256" key="1">
    <source>
        <dbReference type="ARBA" id="ARBA00005190"/>
    </source>
</evidence>
<evidence type="ECO:0000259" key="13">
    <source>
        <dbReference type="Pfam" id="PF00370"/>
    </source>
</evidence>